<dbReference type="Proteomes" id="UP001060085">
    <property type="component" value="Linkage Group LG06"/>
</dbReference>
<reference evidence="2" key="1">
    <citation type="journal article" date="2023" name="Nat. Plants">
        <title>Single-cell RNA sequencing provides a high-resolution roadmap for understanding the multicellular compartmentation of specialized metabolism.</title>
        <authorList>
            <person name="Sun S."/>
            <person name="Shen X."/>
            <person name="Li Y."/>
            <person name="Li Y."/>
            <person name="Wang S."/>
            <person name="Li R."/>
            <person name="Zhang H."/>
            <person name="Shen G."/>
            <person name="Guo B."/>
            <person name="Wei J."/>
            <person name="Xu J."/>
            <person name="St-Pierre B."/>
            <person name="Chen S."/>
            <person name="Sun C."/>
        </authorList>
    </citation>
    <scope>NUCLEOTIDE SEQUENCE [LARGE SCALE GENOMIC DNA]</scope>
</reference>
<gene>
    <name evidence="1" type="ORF">M9H77_25250</name>
</gene>
<organism evidence="1 2">
    <name type="scientific">Catharanthus roseus</name>
    <name type="common">Madagascar periwinkle</name>
    <name type="synonym">Vinca rosea</name>
    <dbReference type="NCBI Taxonomy" id="4058"/>
    <lineage>
        <taxon>Eukaryota</taxon>
        <taxon>Viridiplantae</taxon>
        <taxon>Streptophyta</taxon>
        <taxon>Embryophyta</taxon>
        <taxon>Tracheophyta</taxon>
        <taxon>Spermatophyta</taxon>
        <taxon>Magnoliopsida</taxon>
        <taxon>eudicotyledons</taxon>
        <taxon>Gunneridae</taxon>
        <taxon>Pentapetalae</taxon>
        <taxon>asterids</taxon>
        <taxon>lamiids</taxon>
        <taxon>Gentianales</taxon>
        <taxon>Apocynaceae</taxon>
        <taxon>Rauvolfioideae</taxon>
        <taxon>Vinceae</taxon>
        <taxon>Catharanthinae</taxon>
        <taxon>Catharanthus</taxon>
    </lineage>
</organism>
<keyword evidence="2" id="KW-1185">Reference proteome</keyword>
<sequence length="290" mass="32493">MAPLMTLEDLHLFHSIDREVFGRLIISLARDPAQALLAMAFWLCLEDLNFNGIILNLMSLSNAVLNGLVDEALVCLNCLESKTPPFQSDGLIPLTTLTVGRGINLTLIYRNKYTMITGIKAFLNNVCAIVFTDILVQVFPSRALYDYPLIIPGFPHPTFGPVTIIPRRPNYIFPSKGMWGWSLNIEAPVDDRTIFLTFSRGYPVTEAEVRELFCSHFGDSVVEEVSMEPSGSSSSSSSIGEQCLYARMVLRDISTVDRILSRGQIAKFKINGKHVWARKFERREIGTDRA</sequence>
<comment type="caution">
    <text evidence="1">The sequence shown here is derived from an EMBL/GenBank/DDBJ whole genome shotgun (WGS) entry which is preliminary data.</text>
</comment>
<proteinExistence type="predicted"/>
<accession>A0ACC0A6C9</accession>
<evidence type="ECO:0000313" key="1">
    <source>
        <dbReference type="EMBL" id="KAI5656457.1"/>
    </source>
</evidence>
<dbReference type="EMBL" id="CM044706">
    <property type="protein sequence ID" value="KAI5656457.1"/>
    <property type="molecule type" value="Genomic_DNA"/>
</dbReference>
<protein>
    <submittedName>
        <fullName evidence="1">Uncharacterized protein</fullName>
    </submittedName>
</protein>
<evidence type="ECO:0000313" key="2">
    <source>
        <dbReference type="Proteomes" id="UP001060085"/>
    </source>
</evidence>
<name>A0ACC0A6C9_CATRO</name>